<evidence type="ECO:0000256" key="3">
    <source>
        <dbReference type="ARBA" id="ARBA00022475"/>
    </source>
</evidence>
<dbReference type="InterPro" id="IPR050558">
    <property type="entry name" value="PTS_Sugar-Specific_Components"/>
</dbReference>
<dbReference type="KEGG" id="sfz:SFLOR_v1c05310"/>
<dbReference type="FunFam" id="3.30.1360.60:FF:000001">
    <property type="entry name" value="PTS system glucose-specific IIBC component PtsG"/>
    <property type="match status" value="1"/>
</dbReference>
<name>A0A2K8SDS9_9MOLU</name>
<feature type="domain" description="PTS EIIC type-1" evidence="15">
    <location>
        <begin position="131"/>
        <end position="541"/>
    </location>
</feature>
<keyword evidence="3" id="KW-1003">Cell membrane</keyword>
<dbReference type="InterPro" id="IPR003352">
    <property type="entry name" value="PTS_EIIC"/>
</dbReference>
<organism evidence="16 17">
    <name type="scientific">Spiroplasma floricola 23-6</name>
    <dbReference type="NCBI Taxonomy" id="1336749"/>
    <lineage>
        <taxon>Bacteria</taxon>
        <taxon>Bacillati</taxon>
        <taxon>Mycoplasmatota</taxon>
        <taxon>Mollicutes</taxon>
        <taxon>Entomoplasmatales</taxon>
        <taxon>Spiroplasmataceae</taxon>
        <taxon>Spiroplasma</taxon>
    </lineage>
</organism>
<evidence type="ECO:0000256" key="6">
    <source>
        <dbReference type="ARBA" id="ARBA00022683"/>
    </source>
</evidence>
<dbReference type="Proteomes" id="UP000231823">
    <property type="component" value="Chromosome"/>
</dbReference>
<evidence type="ECO:0000313" key="17">
    <source>
        <dbReference type="Proteomes" id="UP000231823"/>
    </source>
</evidence>
<dbReference type="GO" id="GO:0016301">
    <property type="term" value="F:kinase activity"/>
    <property type="evidence" value="ECO:0007669"/>
    <property type="project" value="UniProtKB-KW"/>
</dbReference>
<keyword evidence="5" id="KW-0808">Transferase</keyword>
<dbReference type="AlphaFoldDB" id="A0A2K8SDS9"/>
<evidence type="ECO:0000256" key="12">
    <source>
        <dbReference type="SAM" id="Coils"/>
    </source>
</evidence>
<dbReference type="InterPro" id="IPR018113">
    <property type="entry name" value="PTrfase_EIIB_Cys"/>
</dbReference>
<feature type="transmembrane region" description="Helical" evidence="13">
    <location>
        <begin position="311"/>
        <end position="337"/>
    </location>
</feature>
<dbReference type="GO" id="GO:0005886">
    <property type="term" value="C:plasma membrane"/>
    <property type="evidence" value="ECO:0007669"/>
    <property type="project" value="UniProtKB-SubCell"/>
</dbReference>
<evidence type="ECO:0000256" key="2">
    <source>
        <dbReference type="ARBA" id="ARBA00022448"/>
    </source>
</evidence>
<keyword evidence="4" id="KW-0762">Sugar transport</keyword>
<dbReference type="Pfam" id="PF00367">
    <property type="entry name" value="PTS_EIIB"/>
    <property type="match status" value="1"/>
</dbReference>
<dbReference type="CDD" id="cd00212">
    <property type="entry name" value="PTS_IIB_glc"/>
    <property type="match status" value="1"/>
</dbReference>
<reference evidence="16 17" key="1">
    <citation type="submission" date="2017-12" db="EMBL/GenBank/DDBJ databases">
        <title>Complete genome sequence of Spiroplasma floricola 23-6 (ATCC 29989).</title>
        <authorList>
            <person name="Tsai Y.-M."/>
            <person name="Wu P.-S."/>
            <person name="Lo W.-S."/>
            <person name="Kuo C.-H."/>
        </authorList>
    </citation>
    <scope>NUCLEOTIDE SEQUENCE [LARGE SCALE GENOMIC DNA]</scope>
    <source>
        <strain evidence="16 17">23-6</strain>
    </source>
</reference>
<dbReference type="EMBL" id="CP025057">
    <property type="protein sequence ID" value="AUB31583.1"/>
    <property type="molecule type" value="Genomic_DNA"/>
</dbReference>
<evidence type="ECO:0000256" key="1">
    <source>
        <dbReference type="ARBA" id="ARBA00004651"/>
    </source>
</evidence>
<dbReference type="InterPro" id="IPR036878">
    <property type="entry name" value="Glu_permease_IIB"/>
</dbReference>
<keyword evidence="6" id="KW-0598">Phosphotransferase system</keyword>
<dbReference type="PANTHER" id="PTHR30175:SF7">
    <property type="entry name" value="NEGATIVE REGULATOR OF SACY ACTIVITY"/>
    <property type="match status" value="1"/>
</dbReference>
<dbReference type="OrthoDB" id="400707at2"/>
<evidence type="ECO:0000256" key="11">
    <source>
        <dbReference type="PROSITE-ProRule" id="PRU00421"/>
    </source>
</evidence>
<feature type="transmembrane region" description="Helical" evidence="13">
    <location>
        <begin position="177"/>
        <end position="197"/>
    </location>
</feature>
<feature type="transmembrane region" description="Helical" evidence="13">
    <location>
        <begin position="204"/>
        <end position="222"/>
    </location>
</feature>
<dbReference type="PANTHER" id="PTHR30175">
    <property type="entry name" value="PHOSPHOTRANSFERASE SYSTEM TRANSPORT PROTEIN"/>
    <property type="match status" value="1"/>
</dbReference>
<keyword evidence="10 13" id="KW-0472">Membrane</keyword>
<accession>A0A2K8SDS9</accession>
<dbReference type="RefSeq" id="WP_100916569.1">
    <property type="nucleotide sequence ID" value="NZ_CP025057.1"/>
</dbReference>
<gene>
    <name evidence="16" type="primary">scrA</name>
    <name evidence="16" type="ORF">SFLOR_v1c05310</name>
</gene>
<keyword evidence="8" id="KW-0418">Kinase</keyword>
<dbReference type="Gene3D" id="3.30.1360.60">
    <property type="entry name" value="Glucose permease domain IIB"/>
    <property type="match status" value="1"/>
</dbReference>
<keyword evidence="2" id="KW-0813">Transport</keyword>
<dbReference type="GO" id="GO:0015771">
    <property type="term" value="P:trehalose transport"/>
    <property type="evidence" value="ECO:0007669"/>
    <property type="project" value="TreeGrafter"/>
</dbReference>
<dbReference type="GO" id="GO:0090589">
    <property type="term" value="F:protein-phosphocysteine-trehalose phosphotransferase system transporter activity"/>
    <property type="evidence" value="ECO:0007669"/>
    <property type="project" value="TreeGrafter"/>
</dbReference>
<dbReference type="PROSITE" id="PS51098">
    <property type="entry name" value="PTS_EIIB_TYPE_1"/>
    <property type="match status" value="1"/>
</dbReference>
<feature type="coiled-coil region" evidence="12">
    <location>
        <begin position="559"/>
        <end position="635"/>
    </location>
</feature>
<evidence type="ECO:0000259" key="14">
    <source>
        <dbReference type="PROSITE" id="PS51098"/>
    </source>
</evidence>
<evidence type="ECO:0000256" key="9">
    <source>
        <dbReference type="ARBA" id="ARBA00022989"/>
    </source>
</evidence>
<keyword evidence="17" id="KW-1185">Reference proteome</keyword>
<evidence type="ECO:0000256" key="7">
    <source>
        <dbReference type="ARBA" id="ARBA00022692"/>
    </source>
</evidence>
<evidence type="ECO:0000256" key="4">
    <source>
        <dbReference type="ARBA" id="ARBA00022597"/>
    </source>
</evidence>
<dbReference type="GO" id="GO:0008982">
    <property type="term" value="F:protein-N(PI)-phosphohistidine-sugar phosphotransferase activity"/>
    <property type="evidence" value="ECO:0007669"/>
    <property type="project" value="InterPro"/>
</dbReference>
<keyword evidence="12" id="KW-0175">Coiled coil</keyword>
<keyword evidence="9 13" id="KW-1133">Transmembrane helix</keyword>
<feature type="transmembrane region" description="Helical" evidence="13">
    <location>
        <begin position="499"/>
        <end position="525"/>
    </location>
</feature>
<feature type="transmembrane region" description="Helical" evidence="13">
    <location>
        <begin position="272"/>
        <end position="299"/>
    </location>
</feature>
<feature type="transmembrane region" description="Helical" evidence="13">
    <location>
        <begin position="460"/>
        <end position="479"/>
    </location>
</feature>
<feature type="active site" description="Phosphocysteine intermediate; for EIIB activity" evidence="11">
    <location>
        <position position="29"/>
    </location>
</feature>
<dbReference type="InterPro" id="IPR001996">
    <property type="entry name" value="PTS_IIB_1"/>
</dbReference>
<dbReference type="InterPro" id="IPR013013">
    <property type="entry name" value="PTS_EIIC_1"/>
</dbReference>
<evidence type="ECO:0000256" key="8">
    <source>
        <dbReference type="ARBA" id="ARBA00022777"/>
    </source>
</evidence>
<sequence length="661" mass="72433">MAKVNYAQEAKRFIDAVGGEENIESYLHCVTRLRFNVIDKEKVNIDEIKSSPIAKGTNWTQNQLQIILGTGVVEAAYAEVQKILEVKNNVESSSQSTKGESFEEFALKAKANKEALRNKGGRFAWLQMSMKTLGDIFLPIIPAIVAAGLAMGVAALIKTIVKSSAGDEAINPNSLLWIIIDIVTKTAFSSLSVLICWSTVKRFGGNPVIGIIIGLMLVSPLLPDKGAIASWDAQSQFLENYKINPIDPKLTGEQYWVDHLKLNLMTQEVKPIYLWIIPITGYQGSVLPALIIGIGVAYLEKWIKTWMPKSVNIIFTPFLTIVVALLVALLALGPVLLLVEKGVLIGTQAILNIPFGFGTALIAGVLQAIVITGCHQVLQGLEMQLVTNGSIPVDGVASGSIFNAIWTASIISQGGAAMAVALKTKSKQEKNLAMSSSVSTMFGITEPAIFGVNLPKIKPFIFASAGGAIGGFVAGLLNVKCSGMGVTVLPGLLLYTDSVRNLLLIILVNVVSFGSAFALSFFFYWEAGRKVTQKQIDAYATKVVNAQIDLKKFAKEVEVKNHEQKVKSFENKLEKMKVKEAKLKEDKVKYETYIQEVKVLKEQEKAEKTKVKLEKQQAKEELQKLKADPKKWEELLAKVKADKLVEKQKLKEEKAKNKITR</sequence>
<feature type="domain" description="PTS EIIB type-1" evidence="14">
    <location>
        <begin position="7"/>
        <end position="90"/>
    </location>
</feature>
<dbReference type="PROSITE" id="PS51103">
    <property type="entry name" value="PTS_EIIC_TYPE_1"/>
    <property type="match status" value="1"/>
</dbReference>
<dbReference type="PROSITE" id="PS01035">
    <property type="entry name" value="PTS_EIIB_TYPE_1_CYS"/>
    <property type="match status" value="1"/>
</dbReference>
<proteinExistence type="predicted"/>
<feature type="transmembrane region" description="Helical" evidence="13">
    <location>
        <begin position="136"/>
        <end position="157"/>
    </location>
</feature>
<feature type="transmembrane region" description="Helical" evidence="13">
    <location>
        <begin position="349"/>
        <end position="374"/>
    </location>
</feature>
<dbReference type="SUPFAM" id="SSF55604">
    <property type="entry name" value="Glucose permease domain IIB"/>
    <property type="match status" value="1"/>
</dbReference>
<keyword evidence="7 13" id="KW-0812">Transmembrane</keyword>
<evidence type="ECO:0000259" key="15">
    <source>
        <dbReference type="PROSITE" id="PS51103"/>
    </source>
</evidence>
<evidence type="ECO:0000256" key="5">
    <source>
        <dbReference type="ARBA" id="ARBA00022679"/>
    </source>
</evidence>
<dbReference type="GO" id="GO:0009401">
    <property type="term" value="P:phosphoenolpyruvate-dependent sugar phosphotransferase system"/>
    <property type="evidence" value="ECO:0007669"/>
    <property type="project" value="UniProtKB-KW"/>
</dbReference>
<dbReference type="Pfam" id="PF02378">
    <property type="entry name" value="PTS_EIIC"/>
    <property type="match status" value="1"/>
</dbReference>
<evidence type="ECO:0000313" key="16">
    <source>
        <dbReference type="EMBL" id="AUB31583.1"/>
    </source>
</evidence>
<evidence type="ECO:0000256" key="13">
    <source>
        <dbReference type="SAM" id="Phobius"/>
    </source>
</evidence>
<protein>
    <submittedName>
        <fullName evidence="16">PTS system, sucrose-specific IIABC component</fullName>
    </submittedName>
</protein>
<comment type="subcellular location">
    <subcellularLocation>
        <location evidence="1">Cell membrane</location>
        <topology evidence="1">Multi-pass membrane protein</topology>
    </subcellularLocation>
</comment>
<evidence type="ECO:0000256" key="10">
    <source>
        <dbReference type="ARBA" id="ARBA00023136"/>
    </source>
</evidence>